<feature type="domain" description="Cytochrome c" evidence="5">
    <location>
        <begin position="95"/>
        <end position="184"/>
    </location>
</feature>
<evidence type="ECO:0000256" key="4">
    <source>
        <dbReference type="PROSITE-ProRule" id="PRU00433"/>
    </source>
</evidence>
<dbReference type="PROSITE" id="PS51007">
    <property type="entry name" value="CYTC"/>
    <property type="match status" value="1"/>
</dbReference>
<name>A0ABW5Y6E1_9SPHI</name>
<evidence type="ECO:0000313" key="7">
    <source>
        <dbReference type="Proteomes" id="UP001597557"/>
    </source>
</evidence>
<evidence type="ECO:0000313" key="6">
    <source>
        <dbReference type="EMBL" id="MFD2870840.1"/>
    </source>
</evidence>
<accession>A0ABW5Y6E1</accession>
<dbReference type="InterPro" id="IPR009056">
    <property type="entry name" value="Cyt_c-like_dom"/>
</dbReference>
<keyword evidence="2 4" id="KW-0479">Metal-binding</keyword>
<keyword evidence="1 4" id="KW-0349">Heme</keyword>
<dbReference type="PANTHER" id="PTHR35008">
    <property type="entry name" value="BLL4482 PROTEIN-RELATED"/>
    <property type="match status" value="1"/>
</dbReference>
<keyword evidence="7" id="KW-1185">Reference proteome</keyword>
<evidence type="ECO:0000256" key="1">
    <source>
        <dbReference type="ARBA" id="ARBA00022617"/>
    </source>
</evidence>
<dbReference type="Pfam" id="PF13442">
    <property type="entry name" value="Cytochrome_CBB3"/>
    <property type="match status" value="1"/>
</dbReference>
<dbReference type="EMBL" id="JBHUPD010000001">
    <property type="protein sequence ID" value="MFD2870840.1"/>
    <property type="molecule type" value="Genomic_DNA"/>
</dbReference>
<reference evidence="7" key="1">
    <citation type="journal article" date="2019" name="Int. J. Syst. Evol. Microbiol.">
        <title>The Global Catalogue of Microorganisms (GCM) 10K type strain sequencing project: providing services to taxonomists for standard genome sequencing and annotation.</title>
        <authorList>
            <consortium name="The Broad Institute Genomics Platform"/>
            <consortium name="The Broad Institute Genome Sequencing Center for Infectious Disease"/>
            <person name="Wu L."/>
            <person name="Ma J."/>
        </authorList>
    </citation>
    <scope>NUCLEOTIDE SEQUENCE [LARGE SCALE GENOMIC DNA]</scope>
    <source>
        <strain evidence="7">KCTC 22437</strain>
    </source>
</reference>
<dbReference type="RefSeq" id="WP_377180927.1">
    <property type="nucleotide sequence ID" value="NZ_JBHUPD010000001.1"/>
</dbReference>
<dbReference type="PANTHER" id="PTHR35008:SF8">
    <property type="entry name" value="ALCOHOL DEHYDROGENASE CYTOCHROME C SUBUNIT"/>
    <property type="match status" value="1"/>
</dbReference>
<organism evidence="6 7">
    <name type="scientific">Mucilaginibacter ximonensis</name>
    <dbReference type="NCBI Taxonomy" id="538021"/>
    <lineage>
        <taxon>Bacteria</taxon>
        <taxon>Pseudomonadati</taxon>
        <taxon>Bacteroidota</taxon>
        <taxon>Sphingobacteriia</taxon>
        <taxon>Sphingobacteriales</taxon>
        <taxon>Sphingobacteriaceae</taxon>
        <taxon>Mucilaginibacter</taxon>
    </lineage>
</organism>
<evidence type="ECO:0000256" key="3">
    <source>
        <dbReference type="ARBA" id="ARBA00023004"/>
    </source>
</evidence>
<dbReference type="SUPFAM" id="SSF46626">
    <property type="entry name" value="Cytochrome c"/>
    <property type="match status" value="1"/>
</dbReference>
<evidence type="ECO:0000259" key="5">
    <source>
        <dbReference type="PROSITE" id="PS51007"/>
    </source>
</evidence>
<sequence length="220" mass="24265">MRKAGIVVMVIQGLMGSLAFTNKEFVIASVAKQSRTMPFSLRLPRYGRDDKRGTNIDTNNWPSKFGFGRAANQTEIAAWDIDIRPDGKGLPVGQGSVHEGRAIYIQKCVACHGEKSIGQVNAKTLGPALIGDTILKVKEKTIGNYWPYATTLFDYIRRAMPYPQPGSLSNTEIYSLTAYLLNVNHVTADTVQNASSLPKIIMPARKLFVFDDRRGGSEVK</sequence>
<comment type="caution">
    <text evidence="6">The sequence shown here is derived from an EMBL/GenBank/DDBJ whole genome shotgun (WGS) entry which is preliminary data.</text>
</comment>
<gene>
    <name evidence="6" type="ORF">ACFS5N_00065</name>
</gene>
<dbReference type="Gene3D" id="1.10.760.10">
    <property type="entry name" value="Cytochrome c-like domain"/>
    <property type="match status" value="1"/>
</dbReference>
<dbReference type="InterPro" id="IPR051459">
    <property type="entry name" value="Cytochrome_c-type_DH"/>
</dbReference>
<keyword evidence="3 4" id="KW-0408">Iron</keyword>
<dbReference type="InterPro" id="IPR036909">
    <property type="entry name" value="Cyt_c-like_dom_sf"/>
</dbReference>
<proteinExistence type="predicted"/>
<protein>
    <submittedName>
        <fullName evidence="6">C-type cytochrome</fullName>
    </submittedName>
</protein>
<evidence type="ECO:0000256" key="2">
    <source>
        <dbReference type="ARBA" id="ARBA00022723"/>
    </source>
</evidence>
<dbReference type="Proteomes" id="UP001597557">
    <property type="component" value="Unassembled WGS sequence"/>
</dbReference>